<dbReference type="AlphaFoldDB" id="A0A1Y5PPM1"/>
<accession>A0A1Y5PPM1</accession>
<gene>
    <name evidence="2" type="ORF">SPPYR_0853</name>
</gene>
<evidence type="ECO:0000313" key="2">
    <source>
        <dbReference type="EMBL" id="SBV31973.1"/>
    </source>
</evidence>
<feature type="region of interest" description="Disordered" evidence="1">
    <location>
        <begin position="77"/>
        <end position="106"/>
    </location>
</feature>
<proteinExistence type="predicted"/>
<dbReference type="EMBL" id="LT598653">
    <property type="protein sequence ID" value="SBV31973.1"/>
    <property type="molecule type" value="Genomic_DNA"/>
</dbReference>
<sequence>MFRLSALMNRSPRRSNSRCGASVSVWPLYCAVTSFLRAMASINFSRVSSMDPDHWGDVYFVVRCNVTQVGPVEKRPLPIETNRGIGRRPFPPRVHWRSRADQRVLA</sequence>
<protein>
    <submittedName>
        <fullName evidence="2">Uncharacterized protein</fullName>
    </submittedName>
</protein>
<evidence type="ECO:0000256" key="1">
    <source>
        <dbReference type="SAM" id="MobiDB-lite"/>
    </source>
</evidence>
<organism evidence="2">
    <name type="scientific">uncultured Sphingopyxis sp</name>
    <dbReference type="NCBI Taxonomy" id="310581"/>
    <lineage>
        <taxon>Bacteria</taxon>
        <taxon>Pseudomonadati</taxon>
        <taxon>Pseudomonadota</taxon>
        <taxon>Alphaproteobacteria</taxon>
        <taxon>Sphingomonadales</taxon>
        <taxon>Sphingomonadaceae</taxon>
        <taxon>Sphingopyxis</taxon>
        <taxon>environmental samples</taxon>
    </lineage>
</organism>
<dbReference type="KEGG" id="sphu:SPPYR_0853"/>
<name>A0A1Y5PPM1_9SPHN</name>
<reference evidence="2" key="1">
    <citation type="submission" date="2016-03" db="EMBL/GenBank/DDBJ databases">
        <authorList>
            <person name="Ploux O."/>
        </authorList>
    </citation>
    <scope>NUCLEOTIDE SEQUENCE</scope>
    <source>
        <strain evidence="2">UC10</strain>
    </source>
</reference>